<reference evidence="2 4" key="2">
    <citation type="submission" date="2016-01" db="EMBL/GenBank/DDBJ databases">
        <title>The new phylogeny of the genus Mycobacterium.</title>
        <authorList>
            <person name="Tarcisio F."/>
            <person name="Conor M."/>
            <person name="Antonella G."/>
            <person name="Elisabetta G."/>
            <person name="Giulia F.S."/>
            <person name="Sara T."/>
            <person name="Anna F."/>
            <person name="Clotilde B."/>
            <person name="Roberto B."/>
            <person name="Veronica D.S."/>
            <person name="Fabio R."/>
            <person name="Monica P."/>
            <person name="Olivier J."/>
            <person name="Enrico T."/>
            <person name="Nicola S."/>
        </authorList>
    </citation>
    <scope>NUCLEOTIDE SEQUENCE [LARGE SCALE GENOMIC DNA]</scope>
    <source>
        <strain evidence="2 4">CCUG 50187</strain>
    </source>
</reference>
<dbReference type="Proteomes" id="UP000182227">
    <property type="component" value="Unassembled WGS sequence"/>
</dbReference>
<reference evidence="1 3" key="1">
    <citation type="submission" date="2015-03" db="EMBL/GenBank/DDBJ databases">
        <authorList>
            <person name="Murphy D."/>
        </authorList>
    </citation>
    <scope>NUCLEOTIDE SEQUENCE [LARGE SCALE GENOMIC DNA]</scope>
    <source>
        <strain evidence="1 3">D16</strain>
    </source>
</reference>
<dbReference type="GO" id="GO:0009306">
    <property type="term" value="P:protein secretion"/>
    <property type="evidence" value="ECO:0007669"/>
    <property type="project" value="InterPro"/>
</dbReference>
<evidence type="ECO:0000313" key="4">
    <source>
        <dbReference type="Proteomes" id="UP000193811"/>
    </source>
</evidence>
<evidence type="ECO:0000313" key="3">
    <source>
        <dbReference type="Proteomes" id="UP000182227"/>
    </source>
</evidence>
<organism evidence="1 3">
    <name type="scientific">Mycolicibacterium conceptionense</name>
    <dbReference type="NCBI Taxonomy" id="451644"/>
    <lineage>
        <taxon>Bacteria</taxon>
        <taxon>Bacillati</taxon>
        <taxon>Actinomycetota</taxon>
        <taxon>Actinomycetes</taxon>
        <taxon>Mycobacteriales</taxon>
        <taxon>Mycobacteriaceae</taxon>
        <taxon>Mycolicibacterium</taxon>
    </lineage>
</organism>
<accession>A0A0U1D917</accession>
<evidence type="ECO:0008006" key="5">
    <source>
        <dbReference type="Google" id="ProtNLM"/>
    </source>
</evidence>
<evidence type="ECO:0000313" key="1">
    <source>
        <dbReference type="EMBL" id="CQD10557.1"/>
    </source>
</evidence>
<dbReference type="AlphaFoldDB" id="A0A0U1D917"/>
<dbReference type="EMBL" id="CTEF01000001">
    <property type="protein sequence ID" value="CQD10557.1"/>
    <property type="molecule type" value="Genomic_DNA"/>
</dbReference>
<sequence length="105" mass="10484">MSGELRVITSHVLELAQMQAAAAEQIVAAATASHGVSTSMVVNHGVVCSAANAAVAAAESARAAACAGMNSVSTSLSSRLGMAAARYDQSDAQGAGKLSKEMHPR</sequence>
<dbReference type="Proteomes" id="UP000193811">
    <property type="component" value="Unassembled WGS sequence"/>
</dbReference>
<name>A0A0U1D917_9MYCO</name>
<keyword evidence="4" id="KW-1185">Reference proteome</keyword>
<proteinExistence type="predicted"/>
<dbReference type="InterPro" id="IPR022536">
    <property type="entry name" value="EspC"/>
</dbReference>
<evidence type="ECO:0000313" key="2">
    <source>
        <dbReference type="EMBL" id="ORV22319.1"/>
    </source>
</evidence>
<dbReference type="RefSeq" id="WP_085142107.1">
    <property type="nucleotide sequence ID" value="NZ_JACKVA010000035.1"/>
</dbReference>
<dbReference type="EMBL" id="LQOP01000028">
    <property type="protein sequence ID" value="ORV22319.1"/>
    <property type="molecule type" value="Genomic_DNA"/>
</dbReference>
<gene>
    <name evidence="2" type="ORF">AWB98_26470</name>
    <name evidence="1" type="ORF">BN970_02090</name>
</gene>
<dbReference type="GeneID" id="44299052"/>
<dbReference type="Pfam" id="PF10824">
    <property type="entry name" value="T7SS_ESX_EspC"/>
    <property type="match status" value="1"/>
</dbReference>
<protein>
    <recommendedName>
        <fullName evidence="5">ESX-1 secretion-associated protein</fullName>
    </recommendedName>
</protein>